<gene>
    <name evidence="4" type="primary">epsH_2</name>
    <name evidence="4" type="ORF">AMURIS_01675</name>
</gene>
<dbReference type="Pfam" id="PF00535">
    <property type="entry name" value="Glycos_transf_2"/>
    <property type="match status" value="1"/>
</dbReference>
<organism evidence="4 5">
    <name type="scientific">Acetatifactor muris</name>
    <dbReference type="NCBI Taxonomy" id="879566"/>
    <lineage>
        <taxon>Bacteria</taxon>
        <taxon>Bacillati</taxon>
        <taxon>Bacillota</taxon>
        <taxon>Clostridia</taxon>
        <taxon>Lachnospirales</taxon>
        <taxon>Lachnospiraceae</taxon>
        <taxon>Acetatifactor</taxon>
    </lineage>
</organism>
<dbReference type="RefSeq" id="WP_103239021.1">
    <property type="nucleotide sequence ID" value="NZ_JANJZD010000022.1"/>
</dbReference>
<dbReference type="OrthoDB" id="1666828at2"/>
<dbReference type="GO" id="GO:0016757">
    <property type="term" value="F:glycosyltransferase activity"/>
    <property type="evidence" value="ECO:0007669"/>
    <property type="project" value="UniProtKB-KW"/>
</dbReference>
<keyword evidence="2 4" id="KW-0808">Transferase</keyword>
<evidence type="ECO:0000256" key="2">
    <source>
        <dbReference type="ARBA" id="ARBA00022679"/>
    </source>
</evidence>
<dbReference type="InterPro" id="IPR029044">
    <property type="entry name" value="Nucleotide-diphossugar_trans"/>
</dbReference>
<dbReference type="EC" id="2.4.-.-" evidence="4"/>
<evidence type="ECO:0000256" key="1">
    <source>
        <dbReference type="ARBA" id="ARBA00022676"/>
    </source>
</evidence>
<keyword evidence="1 4" id="KW-0328">Glycosyltransferase</keyword>
<dbReference type="Gene3D" id="3.90.550.10">
    <property type="entry name" value="Spore Coat Polysaccharide Biosynthesis Protein SpsA, Chain A"/>
    <property type="match status" value="1"/>
</dbReference>
<dbReference type="Proteomes" id="UP000236311">
    <property type="component" value="Unassembled WGS sequence"/>
</dbReference>
<dbReference type="EMBL" id="OFSM01000007">
    <property type="protein sequence ID" value="SOY28960.1"/>
    <property type="molecule type" value="Genomic_DNA"/>
</dbReference>
<accession>A0A2K4ZES4</accession>
<evidence type="ECO:0000313" key="4">
    <source>
        <dbReference type="EMBL" id="SOY28960.1"/>
    </source>
</evidence>
<dbReference type="Gene3D" id="3.40.50.720">
    <property type="entry name" value="NAD(P)-binding Rossmann-like Domain"/>
    <property type="match status" value="1"/>
</dbReference>
<dbReference type="AlphaFoldDB" id="A0A2K4ZES4"/>
<evidence type="ECO:0000259" key="3">
    <source>
        <dbReference type="Pfam" id="PF00535"/>
    </source>
</evidence>
<keyword evidence="5" id="KW-1185">Reference proteome</keyword>
<dbReference type="PANTHER" id="PTHR22916">
    <property type="entry name" value="GLYCOSYLTRANSFERASE"/>
    <property type="match status" value="1"/>
</dbReference>
<dbReference type="CDD" id="cd00761">
    <property type="entry name" value="Glyco_tranf_GTA_type"/>
    <property type="match status" value="1"/>
</dbReference>
<sequence>MPKITVIMPSLNVAGYIRPCMESVLAQTMQDMEILVIDAGSEDGTWEILQEYAALDKRINMMQSDRKSYGYQVNLGISLARGEYVGIVETDDIILPDMYEILYGAAKSTKADYVKGVAEAFIETQRGENICHFIKVFPQEKYDACDGAVEMIPSKSPELVLNDFYLWSGIYRKEFMKNIRLNESAGAAYQDIGFMLQAHFKADWAVYIDRLVYRYRTDNATSSCFNKNAFRYLVQEYEYVDQLLQEKNVEWYSVCYYKMFRQTRERIHMMARSGEFWKEVIPDVNALAEKLKGAVKEDILKKSVFDVGEWDELTCFLEDPKKLYDVYIESFTTKDNILRKLLEEGKSRKVVIFGCGRWGKFCHILLESRVSGMVLAYCSSNIGNQETRIQGIEVLELGQAVRKYPNAQYIIASKFHAGEMREQLKALGMQDGQITEYTLGVDTDLLHAQML</sequence>
<dbReference type="PANTHER" id="PTHR22916:SF51">
    <property type="entry name" value="GLYCOSYLTRANSFERASE EPSH-RELATED"/>
    <property type="match status" value="1"/>
</dbReference>
<name>A0A2K4ZES4_9FIRM</name>
<reference evidence="4 5" key="1">
    <citation type="submission" date="2018-01" db="EMBL/GenBank/DDBJ databases">
        <authorList>
            <person name="Gaut B.S."/>
            <person name="Morton B.R."/>
            <person name="Clegg M.T."/>
            <person name="Duvall M.R."/>
        </authorList>
    </citation>
    <scope>NUCLEOTIDE SEQUENCE [LARGE SCALE GENOMIC DNA]</scope>
    <source>
        <strain evidence="4">GP69</strain>
    </source>
</reference>
<protein>
    <submittedName>
        <fullName evidence="4">Glycosyltransferase EpsH</fullName>
        <ecNumber evidence="4">2.4.-.-</ecNumber>
    </submittedName>
</protein>
<evidence type="ECO:0000313" key="5">
    <source>
        <dbReference type="Proteomes" id="UP000236311"/>
    </source>
</evidence>
<dbReference type="InterPro" id="IPR001173">
    <property type="entry name" value="Glyco_trans_2-like"/>
</dbReference>
<feature type="domain" description="Glycosyltransferase 2-like" evidence="3">
    <location>
        <begin position="5"/>
        <end position="123"/>
    </location>
</feature>
<proteinExistence type="predicted"/>
<dbReference type="SUPFAM" id="SSF53448">
    <property type="entry name" value="Nucleotide-diphospho-sugar transferases"/>
    <property type="match status" value="1"/>
</dbReference>